<dbReference type="AlphaFoldDB" id="A0A813B863"/>
<gene>
    <name evidence="2" type="ORF">SNEC2469_LOCUS29623</name>
</gene>
<name>A0A813B863_9DINO</name>
<proteinExistence type="predicted"/>
<protein>
    <submittedName>
        <fullName evidence="2">Uncharacterized protein</fullName>
    </submittedName>
</protein>
<comment type="caution">
    <text evidence="2">The sequence shown here is derived from an EMBL/GenBank/DDBJ whole genome shotgun (WGS) entry which is preliminary data.</text>
</comment>
<feature type="region of interest" description="Disordered" evidence="1">
    <location>
        <begin position="111"/>
        <end position="136"/>
    </location>
</feature>
<sequence length="458" mass="50809">MHVVEGLVQGHAGVDELPILNELHEFGNPRGVSFARGASRHRVWRTNDDGHRALLLGYPLDYELEDEVGEGEAALEVTVEDEDAPKRDWSANADAWCKSCWKKIAQGEAEASKEASSSGSSSSTEIEDPEQEDAARRAYVAQHVSADLVYVWEEMGVSLLHQRELGERYRSVALFSSIADTRADARATLRNEVTVGDNADGSAAIAALVAAWQSCYDMADQERRLKAEAHVLGLPKPLPSNDRMGMRHALEGVVGALEEKDEPSSTYLALKLEEVEAGELRAAVLDEVTSVSDEVNAQFQSSVDSSGRLRLVKERKKAKLPSTSEELRQRLRLECHAFLMLAARFRTKPWFVDLRVQDFTKHVDYVLGDKVYLLQMSRTDGSSGTQAVNPSWTLLLNFEHRLRKEAYKRACRDNRDIATTLGEVRADAALKETYFVGPLALELASADKGNKGRDNKGR</sequence>
<dbReference type="EMBL" id="CAJNJA010066998">
    <property type="protein sequence ID" value="CAE7891168.1"/>
    <property type="molecule type" value="Genomic_DNA"/>
</dbReference>
<evidence type="ECO:0000313" key="2">
    <source>
        <dbReference type="EMBL" id="CAE7891168.1"/>
    </source>
</evidence>
<accession>A0A813B863</accession>
<dbReference type="Proteomes" id="UP000601435">
    <property type="component" value="Unassembled WGS sequence"/>
</dbReference>
<evidence type="ECO:0000256" key="1">
    <source>
        <dbReference type="SAM" id="MobiDB-lite"/>
    </source>
</evidence>
<reference evidence="2" key="1">
    <citation type="submission" date="2021-02" db="EMBL/GenBank/DDBJ databases">
        <authorList>
            <person name="Dougan E. K."/>
            <person name="Rhodes N."/>
            <person name="Thang M."/>
            <person name="Chan C."/>
        </authorList>
    </citation>
    <scope>NUCLEOTIDE SEQUENCE</scope>
</reference>
<organism evidence="2 3">
    <name type="scientific">Symbiodinium necroappetens</name>
    <dbReference type="NCBI Taxonomy" id="1628268"/>
    <lineage>
        <taxon>Eukaryota</taxon>
        <taxon>Sar</taxon>
        <taxon>Alveolata</taxon>
        <taxon>Dinophyceae</taxon>
        <taxon>Suessiales</taxon>
        <taxon>Symbiodiniaceae</taxon>
        <taxon>Symbiodinium</taxon>
    </lineage>
</organism>
<feature type="compositionally biased region" description="Low complexity" evidence="1">
    <location>
        <begin position="114"/>
        <end position="123"/>
    </location>
</feature>
<feature type="non-terminal residue" evidence="2">
    <location>
        <position position="458"/>
    </location>
</feature>
<evidence type="ECO:0000313" key="3">
    <source>
        <dbReference type="Proteomes" id="UP000601435"/>
    </source>
</evidence>
<keyword evidence="3" id="KW-1185">Reference proteome</keyword>
<dbReference type="OrthoDB" id="440514at2759"/>